<keyword evidence="1 6" id="KW-0732">Signal</keyword>
<dbReference type="GO" id="GO:0004222">
    <property type="term" value="F:metalloendopeptidase activity"/>
    <property type="evidence" value="ECO:0007669"/>
    <property type="project" value="TreeGrafter"/>
</dbReference>
<gene>
    <name evidence="7" type="ORF">CYFUS_003895</name>
</gene>
<dbReference type="NCBIfam" id="TIGR02232">
    <property type="entry name" value="myxo_disulf_rpt"/>
    <property type="match status" value="13"/>
</dbReference>
<dbReference type="PANTHER" id="PTHR46130">
    <property type="entry name" value="LAMGL DOMAIN-CONTAINING PROTEIN"/>
    <property type="match status" value="1"/>
</dbReference>
<feature type="region of interest" description="Disordered" evidence="4">
    <location>
        <begin position="199"/>
        <end position="220"/>
    </location>
</feature>
<evidence type="ECO:0000256" key="1">
    <source>
        <dbReference type="ARBA" id="ARBA00022729"/>
    </source>
</evidence>
<keyword evidence="5" id="KW-1133">Transmembrane helix</keyword>
<organism evidence="7 8">
    <name type="scientific">Cystobacter fuscus</name>
    <dbReference type="NCBI Taxonomy" id="43"/>
    <lineage>
        <taxon>Bacteria</taxon>
        <taxon>Pseudomonadati</taxon>
        <taxon>Myxococcota</taxon>
        <taxon>Myxococcia</taxon>
        <taxon>Myxococcales</taxon>
        <taxon>Cystobacterineae</taxon>
        <taxon>Archangiaceae</taxon>
        <taxon>Cystobacter</taxon>
    </lineage>
</organism>
<accession>A0A250J4K8</accession>
<feature type="signal peptide" evidence="6">
    <location>
        <begin position="1"/>
        <end position="28"/>
    </location>
</feature>
<dbReference type="GO" id="GO:0005615">
    <property type="term" value="C:extracellular space"/>
    <property type="evidence" value="ECO:0007669"/>
    <property type="project" value="TreeGrafter"/>
</dbReference>
<keyword evidence="5" id="KW-0812">Transmembrane</keyword>
<dbReference type="InterPro" id="IPR043543">
    <property type="entry name" value="PAPPA/PAPPA2"/>
</dbReference>
<evidence type="ECO:0000313" key="7">
    <source>
        <dbReference type="EMBL" id="ATB38460.1"/>
    </source>
</evidence>
<keyword evidence="5" id="KW-0472">Membrane</keyword>
<dbReference type="PROSITE" id="PS51257">
    <property type="entry name" value="PROKAR_LIPOPROTEIN"/>
    <property type="match status" value="1"/>
</dbReference>
<dbReference type="InterPro" id="IPR011936">
    <property type="entry name" value="Myxo_disulph_rpt"/>
</dbReference>
<evidence type="ECO:0000256" key="3">
    <source>
        <dbReference type="ARBA" id="ARBA00023157"/>
    </source>
</evidence>
<evidence type="ECO:0000256" key="6">
    <source>
        <dbReference type="SAM" id="SignalP"/>
    </source>
</evidence>
<dbReference type="EMBL" id="CP022098">
    <property type="protein sequence ID" value="ATB38460.1"/>
    <property type="molecule type" value="Genomic_DNA"/>
</dbReference>
<dbReference type="GO" id="GO:0007166">
    <property type="term" value="P:cell surface receptor signaling pathway"/>
    <property type="evidence" value="ECO:0007669"/>
    <property type="project" value="TreeGrafter"/>
</dbReference>
<evidence type="ECO:0000256" key="5">
    <source>
        <dbReference type="SAM" id="Phobius"/>
    </source>
</evidence>
<evidence type="ECO:0000256" key="4">
    <source>
        <dbReference type="SAM" id="MobiDB-lite"/>
    </source>
</evidence>
<dbReference type="AlphaFoldDB" id="A0A250J4K8"/>
<dbReference type="Pfam" id="PF13948">
    <property type="entry name" value="DUF4215"/>
    <property type="match status" value="8"/>
</dbReference>
<sequence length="925" mass="95024">MNMHPKTAWTRPALVGLTLLFTSVGCQTQQEPPSATPALLTRVSQALVADGKLQPGEECDDGNTQGGDGCSATGKLEDGFLCHIPGKPCSLASLCGNGVVNSGELCDDGNTADNGNGCSATCDLSLCGNGTLDNRSYPNYAQEICDDGNRFDGDGCNRLCEVEPGQACAGSPSRCVRAGVTLFNTGVDANNRRLEGTAADPHWSYRGTTTGATTGGREGGDWPQEVQTARFMAPQGVSTCVYQDFIIPSTTTLSRFRMRVATFNDNQFDTASVNGAAFTPTVISQPGGQPWQKNIIRELGTTARWRTGLNRLELCNENEDGPPNAFRYLFVDAYDDKCGDGVISPREECDDGNSTANDGCGATCGIEPAYGCTGEPSRCARTCGNGALNPGEQCDDGNLTTGDGCDARCRVETGYACPTAGSACVQQCGDGVINPGEQCDDRNTFNSDGCSAACRVENGYECHGEPSVCGTVCGNGRMDPGELCDDGNVSLGDGCSPACTLELGYVCPTAGAPCVKSCGNGKLEQGEQCDDGNLNSGDGCATECRVEPGYACSEPQSAPSSCAETCGNGVLEANETCDDGNKSAGDGCSPGCRVDPGYSCSGTPSTCATLCGDGIVAGAEQCDHGNTKSGDGCSSTCQIEAGWTCPSPGTECTQVCGDGVPDIGEQCDDDNTQAGDGCGATCQQETGYYCSGSPSVCVTSCGDGQVAGTEACDDGNLEDGDACSPRCRLNLGQACTSSNACEGVCSPATHTCVLANVCGNGLTEQGEACDDANTASGDGCGAACAIEPGYRCQGQPSVCTSEPPDTTLVRGPPAIGPNPNAGFEFSSDDPGARFECSLDDGPYQPCEATYVVTPGQHTLRARAVDVAGNVDPTPVEHTWRVLDDNRSLAGGGCSAVPMPSVLGLLALLALRRRDQRGSAPRQRGA</sequence>
<dbReference type="GO" id="GO:0006508">
    <property type="term" value="P:proteolysis"/>
    <property type="evidence" value="ECO:0007669"/>
    <property type="project" value="TreeGrafter"/>
</dbReference>
<reference evidence="7 8" key="1">
    <citation type="submission" date="2017-06" db="EMBL/GenBank/DDBJ databases">
        <title>Sequencing and comparative analysis of myxobacterial genomes.</title>
        <authorList>
            <person name="Rupp O."/>
            <person name="Goesmann A."/>
            <person name="Sogaard-Andersen L."/>
        </authorList>
    </citation>
    <scope>NUCLEOTIDE SEQUENCE [LARGE SCALE GENOMIC DNA]</scope>
    <source>
        <strain evidence="7 8">DSM 52655</strain>
    </source>
</reference>
<keyword evidence="2" id="KW-0677">Repeat</keyword>
<protein>
    <submittedName>
        <fullName evidence="7">Multiple EGF-like-domain protein 3</fullName>
    </submittedName>
</protein>
<feature type="chain" id="PRO_5012693419" evidence="6">
    <location>
        <begin position="29"/>
        <end position="925"/>
    </location>
</feature>
<name>A0A250J4K8_9BACT</name>
<dbReference type="PANTHER" id="PTHR46130:SF3">
    <property type="entry name" value="CHROMOSOME UNDETERMINED SCAFFOLD_33, WHOLE GENOME SHOTGUN SEQUENCE"/>
    <property type="match status" value="1"/>
</dbReference>
<proteinExistence type="predicted"/>
<keyword evidence="3" id="KW-1015">Disulfide bond</keyword>
<dbReference type="Proteomes" id="UP000217257">
    <property type="component" value="Chromosome"/>
</dbReference>
<evidence type="ECO:0000256" key="2">
    <source>
        <dbReference type="ARBA" id="ARBA00022737"/>
    </source>
</evidence>
<dbReference type="RefSeq" id="WP_095986630.1">
    <property type="nucleotide sequence ID" value="NZ_CP022098.1"/>
</dbReference>
<dbReference type="KEGG" id="cfus:CYFUS_003895"/>
<evidence type="ECO:0000313" key="8">
    <source>
        <dbReference type="Proteomes" id="UP000217257"/>
    </source>
</evidence>
<feature type="transmembrane region" description="Helical" evidence="5">
    <location>
        <begin position="888"/>
        <end position="910"/>
    </location>
</feature>